<gene>
    <name evidence="16" type="ORF">A2042_07815</name>
</gene>
<evidence type="ECO:0000259" key="15">
    <source>
        <dbReference type="SMART" id="SM00904"/>
    </source>
</evidence>
<evidence type="ECO:0000256" key="1">
    <source>
        <dbReference type="ARBA" id="ARBA00004726"/>
    </source>
</evidence>
<evidence type="ECO:0000256" key="11">
    <source>
        <dbReference type="ARBA" id="ARBA00023268"/>
    </source>
</evidence>
<dbReference type="GO" id="GO:0003919">
    <property type="term" value="F:FMN adenylyltransferase activity"/>
    <property type="evidence" value="ECO:0007669"/>
    <property type="project" value="UniProtKB-UniRule"/>
</dbReference>
<dbReference type="NCBIfam" id="TIGR00083">
    <property type="entry name" value="ribF"/>
    <property type="match status" value="1"/>
</dbReference>
<dbReference type="GO" id="GO:0009231">
    <property type="term" value="P:riboflavin biosynthetic process"/>
    <property type="evidence" value="ECO:0007669"/>
    <property type="project" value="InterPro"/>
</dbReference>
<feature type="domain" description="Riboflavin kinase" evidence="15">
    <location>
        <begin position="183"/>
        <end position="306"/>
    </location>
</feature>
<organism evidence="16 17">
    <name type="scientific">Candidatus Schekmanbacteria bacterium GWA2_38_11</name>
    <dbReference type="NCBI Taxonomy" id="1817876"/>
    <lineage>
        <taxon>Bacteria</taxon>
        <taxon>Candidatus Schekmaniibacteriota</taxon>
    </lineage>
</organism>
<evidence type="ECO:0000256" key="7">
    <source>
        <dbReference type="ARBA" id="ARBA00022741"/>
    </source>
</evidence>
<evidence type="ECO:0000313" key="16">
    <source>
        <dbReference type="EMBL" id="OGL42627.1"/>
    </source>
</evidence>
<evidence type="ECO:0000313" key="17">
    <source>
        <dbReference type="Proteomes" id="UP000178526"/>
    </source>
</evidence>
<evidence type="ECO:0000256" key="2">
    <source>
        <dbReference type="ARBA" id="ARBA00005201"/>
    </source>
</evidence>
<evidence type="ECO:0000256" key="14">
    <source>
        <dbReference type="PIRNR" id="PIRNR004491"/>
    </source>
</evidence>
<dbReference type="InterPro" id="IPR023465">
    <property type="entry name" value="Riboflavin_kinase_dom_sf"/>
</dbReference>
<name>A0A1F7RP03_9BACT</name>
<dbReference type="SMART" id="SM00904">
    <property type="entry name" value="Flavokinase"/>
    <property type="match status" value="1"/>
</dbReference>
<dbReference type="PANTHER" id="PTHR22749">
    <property type="entry name" value="RIBOFLAVIN KINASE/FMN ADENYLYLTRANSFERASE"/>
    <property type="match status" value="1"/>
</dbReference>
<reference evidence="16 17" key="1">
    <citation type="journal article" date="2016" name="Nat. Commun.">
        <title>Thousands of microbial genomes shed light on interconnected biogeochemical processes in an aquifer system.</title>
        <authorList>
            <person name="Anantharaman K."/>
            <person name="Brown C.T."/>
            <person name="Hug L.A."/>
            <person name="Sharon I."/>
            <person name="Castelle C.J."/>
            <person name="Probst A.J."/>
            <person name="Thomas B.C."/>
            <person name="Singh A."/>
            <person name="Wilkins M.J."/>
            <person name="Karaoz U."/>
            <person name="Brodie E.L."/>
            <person name="Williams K.H."/>
            <person name="Hubbard S.S."/>
            <person name="Banfield J.F."/>
        </authorList>
    </citation>
    <scope>NUCLEOTIDE SEQUENCE [LARGE SCALE GENOMIC DNA]</scope>
</reference>
<dbReference type="FunFam" id="3.40.50.620:FF:000021">
    <property type="entry name" value="Riboflavin biosynthesis protein"/>
    <property type="match status" value="1"/>
</dbReference>
<keyword evidence="4 14" id="KW-0288">FMN</keyword>
<keyword evidence="7 14" id="KW-0547">Nucleotide-binding</keyword>
<evidence type="ECO:0000256" key="4">
    <source>
        <dbReference type="ARBA" id="ARBA00022643"/>
    </source>
</evidence>
<dbReference type="FunFam" id="2.40.30.30:FF:000003">
    <property type="entry name" value="Riboflavin biosynthesis protein"/>
    <property type="match status" value="1"/>
</dbReference>
<dbReference type="NCBIfam" id="NF004162">
    <property type="entry name" value="PRK05627.1-5"/>
    <property type="match status" value="1"/>
</dbReference>
<dbReference type="UniPathway" id="UPA00276">
    <property type="reaction ID" value="UER00406"/>
</dbReference>
<comment type="catalytic activity">
    <reaction evidence="12 14">
        <text>riboflavin + ATP = FMN + ADP + H(+)</text>
        <dbReference type="Rhea" id="RHEA:14357"/>
        <dbReference type="ChEBI" id="CHEBI:15378"/>
        <dbReference type="ChEBI" id="CHEBI:30616"/>
        <dbReference type="ChEBI" id="CHEBI:57986"/>
        <dbReference type="ChEBI" id="CHEBI:58210"/>
        <dbReference type="ChEBI" id="CHEBI:456216"/>
        <dbReference type="EC" id="2.7.1.26"/>
    </reaction>
</comment>
<dbReference type="GO" id="GO:0005524">
    <property type="term" value="F:ATP binding"/>
    <property type="evidence" value="ECO:0007669"/>
    <property type="project" value="UniProtKB-UniRule"/>
</dbReference>
<evidence type="ECO:0000256" key="6">
    <source>
        <dbReference type="ARBA" id="ARBA00022695"/>
    </source>
</evidence>
<keyword evidence="6 14" id="KW-0548">Nucleotidyltransferase</keyword>
<evidence type="ECO:0000256" key="13">
    <source>
        <dbReference type="ARBA" id="ARBA00049494"/>
    </source>
</evidence>
<sequence>MKIIRGLPEKEREYKNPILTLGNFDGVHLGHQEIFKRVVKRAKEIEGTSIAITFDPHPLKILAPEKCPSLITNFKEKAEILESFQIDILFSIPFTREFSSLDAGDFIKKIVVDKIGPKELFIGYDFAFGKGREGDTSVLKGLGESLGFKVTVVKPIRVGEKTVSSTLIRNLIKEGNVKEASVYLGRPYSISGEVIKGHGRGKGLGFPTANINFQNELIPSEGVYIGEILFGEERHKSLINVGTNPTFGEDKLNVEVFILDFGRDIYGEFLKVFFQEKIRGEIRFKTPEQLIVQMQKDLKQARDFFHNRRS</sequence>
<evidence type="ECO:0000256" key="3">
    <source>
        <dbReference type="ARBA" id="ARBA00022630"/>
    </source>
</evidence>
<dbReference type="Pfam" id="PF01687">
    <property type="entry name" value="Flavokinase"/>
    <property type="match status" value="1"/>
</dbReference>
<dbReference type="PIRSF" id="PIRSF004491">
    <property type="entry name" value="FAD_Synth"/>
    <property type="match status" value="1"/>
</dbReference>
<protein>
    <recommendedName>
        <fullName evidence="14">Riboflavin biosynthesis protein</fullName>
    </recommendedName>
    <domain>
        <recommendedName>
            <fullName evidence="14">Riboflavin kinase</fullName>
            <ecNumber evidence="14">2.7.1.26</ecNumber>
        </recommendedName>
        <alternativeName>
            <fullName evidence="14">Flavokinase</fullName>
        </alternativeName>
    </domain>
    <domain>
        <recommendedName>
            <fullName evidence="14">FMN adenylyltransferase</fullName>
            <ecNumber evidence="14">2.7.7.2</ecNumber>
        </recommendedName>
        <alternativeName>
            <fullName evidence="14">FAD pyrophosphorylase</fullName>
        </alternativeName>
        <alternativeName>
            <fullName evidence="14">FAD synthase</fullName>
        </alternativeName>
    </domain>
</protein>
<comment type="similarity">
    <text evidence="14">Belongs to the ribF family.</text>
</comment>
<dbReference type="NCBIfam" id="NF004160">
    <property type="entry name" value="PRK05627.1-3"/>
    <property type="match status" value="1"/>
</dbReference>
<dbReference type="Proteomes" id="UP000178526">
    <property type="component" value="Unassembled WGS sequence"/>
</dbReference>
<accession>A0A1F7RP03</accession>
<dbReference type="InterPro" id="IPR015865">
    <property type="entry name" value="Riboflavin_kinase_bac/euk"/>
</dbReference>
<dbReference type="SUPFAM" id="SSF82114">
    <property type="entry name" value="Riboflavin kinase-like"/>
    <property type="match status" value="1"/>
</dbReference>
<evidence type="ECO:0000256" key="8">
    <source>
        <dbReference type="ARBA" id="ARBA00022777"/>
    </source>
</evidence>
<dbReference type="Gene3D" id="3.40.50.620">
    <property type="entry name" value="HUPs"/>
    <property type="match status" value="1"/>
</dbReference>
<dbReference type="EMBL" id="MGDB01000035">
    <property type="protein sequence ID" value="OGL42627.1"/>
    <property type="molecule type" value="Genomic_DNA"/>
</dbReference>
<dbReference type="SUPFAM" id="SSF52374">
    <property type="entry name" value="Nucleotidylyl transferase"/>
    <property type="match status" value="1"/>
</dbReference>
<dbReference type="Gene3D" id="2.40.30.30">
    <property type="entry name" value="Riboflavin kinase-like"/>
    <property type="match status" value="1"/>
</dbReference>
<evidence type="ECO:0000256" key="12">
    <source>
        <dbReference type="ARBA" id="ARBA00047880"/>
    </source>
</evidence>
<comment type="catalytic activity">
    <reaction evidence="13 14">
        <text>FMN + ATP + H(+) = FAD + diphosphate</text>
        <dbReference type="Rhea" id="RHEA:17237"/>
        <dbReference type="ChEBI" id="CHEBI:15378"/>
        <dbReference type="ChEBI" id="CHEBI:30616"/>
        <dbReference type="ChEBI" id="CHEBI:33019"/>
        <dbReference type="ChEBI" id="CHEBI:57692"/>
        <dbReference type="ChEBI" id="CHEBI:58210"/>
        <dbReference type="EC" id="2.7.7.2"/>
    </reaction>
</comment>
<dbReference type="UniPathway" id="UPA00277">
    <property type="reaction ID" value="UER00407"/>
</dbReference>
<dbReference type="PANTHER" id="PTHR22749:SF6">
    <property type="entry name" value="RIBOFLAVIN KINASE"/>
    <property type="match status" value="1"/>
</dbReference>
<keyword evidence="8 14" id="KW-0418">Kinase</keyword>
<dbReference type="InterPro" id="IPR023468">
    <property type="entry name" value="Riboflavin_kinase"/>
</dbReference>
<evidence type="ECO:0000256" key="10">
    <source>
        <dbReference type="ARBA" id="ARBA00022840"/>
    </source>
</evidence>
<dbReference type="InterPro" id="IPR015864">
    <property type="entry name" value="FAD_synthase"/>
</dbReference>
<keyword evidence="3 14" id="KW-0285">Flavoprotein</keyword>
<evidence type="ECO:0000256" key="5">
    <source>
        <dbReference type="ARBA" id="ARBA00022679"/>
    </source>
</evidence>
<dbReference type="Pfam" id="PF06574">
    <property type="entry name" value="FAD_syn"/>
    <property type="match status" value="1"/>
</dbReference>
<dbReference type="GO" id="GO:0008531">
    <property type="term" value="F:riboflavin kinase activity"/>
    <property type="evidence" value="ECO:0007669"/>
    <property type="project" value="UniProtKB-UniRule"/>
</dbReference>
<dbReference type="EC" id="2.7.7.2" evidence="14"/>
<dbReference type="InterPro" id="IPR014729">
    <property type="entry name" value="Rossmann-like_a/b/a_fold"/>
</dbReference>
<keyword evidence="5 14" id="KW-0808">Transferase</keyword>
<keyword evidence="11" id="KW-0511">Multifunctional enzyme</keyword>
<dbReference type="AlphaFoldDB" id="A0A1F7RP03"/>
<comment type="pathway">
    <text evidence="2 14">Cofactor biosynthesis; FMN biosynthesis; FMN from riboflavin (ATP route): step 1/1.</text>
</comment>
<dbReference type="InterPro" id="IPR002606">
    <property type="entry name" value="Riboflavin_kinase_bac"/>
</dbReference>
<dbReference type="EC" id="2.7.1.26" evidence="14"/>
<dbReference type="CDD" id="cd02064">
    <property type="entry name" value="FAD_synthetase_N"/>
    <property type="match status" value="1"/>
</dbReference>
<dbReference type="GO" id="GO:0006747">
    <property type="term" value="P:FAD biosynthetic process"/>
    <property type="evidence" value="ECO:0007669"/>
    <property type="project" value="UniProtKB-UniRule"/>
</dbReference>
<evidence type="ECO:0000256" key="9">
    <source>
        <dbReference type="ARBA" id="ARBA00022827"/>
    </source>
</evidence>
<dbReference type="GO" id="GO:0009398">
    <property type="term" value="P:FMN biosynthetic process"/>
    <property type="evidence" value="ECO:0007669"/>
    <property type="project" value="UniProtKB-UniRule"/>
</dbReference>
<keyword evidence="9 14" id="KW-0274">FAD</keyword>
<proteinExistence type="inferred from homology"/>
<comment type="pathway">
    <text evidence="1 14">Cofactor biosynthesis; FAD biosynthesis; FAD from FMN: step 1/1.</text>
</comment>
<comment type="caution">
    <text evidence="16">The sequence shown here is derived from an EMBL/GenBank/DDBJ whole genome shotgun (WGS) entry which is preliminary data.</text>
</comment>
<keyword evidence="10 14" id="KW-0067">ATP-binding</keyword>